<comment type="caution">
    <text evidence="2">The sequence shown here is derived from an EMBL/GenBank/DDBJ whole genome shotgun (WGS) entry which is preliminary data.</text>
</comment>
<gene>
    <name evidence="2" type="ORF">SDC9_115192</name>
</gene>
<accession>A0A645BUG3</accession>
<sequence>MTHCARSLQPIMNSKLNSAIGFAMKAGKLVSGDFSVEKTVRARKAKLALIDSEASDNTKDKYRSMCENAGIALIEVEELGRWIGKPGRMIAAATDEQFTTMIKRASAQE</sequence>
<dbReference type="AlphaFoldDB" id="A0A645BUG3"/>
<dbReference type="EMBL" id="VSSQ01022160">
    <property type="protein sequence ID" value="MPM68261.1"/>
    <property type="molecule type" value="Genomic_DNA"/>
</dbReference>
<name>A0A645BUG3_9ZZZZ</name>
<dbReference type="Gene3D" id="3.30.1330.30">
    <property type="match status" value="1"/>
</dbReference>
<reference evidence="2" key="1">
    <citation type="submission" date="2019-08" db="EMBL/GenBank/DDBJ databases">
        <authorList>
            <person name="Kucharzyk K."/>
            <person name="Murdoch R.W."/>
            <person name="Higgins S."/>
            <person name="Loffler F."/>
        </authorList>
    </citation>
    <scope>NUCLEOTIDE SEQUENCE</scope>
</reference>
<dbReference type="InterPro" id="IPR029064">
    <property type="entry name" value="Ribosomal_eL30-like_sf"/>
</dbReference>
<evidence type="ECO:0000259" key="1">
    <source>
        <dbReference type="Pfam" id="PF01248"/>
    </source>
</evidence>
<organism evidence="2">
    <name type="scientific">bioreactor metagenome</name>
    <dbReference type="NCBI Taxonomy" id="1076179"/>
    <lineage>
        <taxon>unclassified sequences</taxon>
        <taxon>metagenomes</taxon>
        <taxon>ecological metagenomes</taxon>
    </lineage>
</organism>
<proteinExistence type="predicted"/>
<protein>
    <recommendedName>
        <fullName evidence="1">Ribosomal protein eL8/eL30/eS12/Gadd45 domain-containing protein</fullName>
    </recommendedName>
</protein>
<evidence type="ECO:0000313" key="2">
    <source>
        <dbReference type="EMBL" id="MPM68261.1"/>
    </source>
</evidence>
<dbReference type="Pfam" id="PF01248">
    <property type="entry name" value="Ribosomal_L7Ae"/>
    <property type="match status" value="1"/>
</dbReference>
<dbReference type="InterPro" id="IPR004038">
    <property type="entry name" value="Ribosomal_eL8/eL30/eS12/Gad45"/>
</dbReference>
<feature type="domain" description="Ribosomal protein eL8/eL30/eS12/Gadd45" evidence="1">
    <location>
        <begin position="15"/>
        <end position="96"/>
    </location>
</feature>
<dbReference type="SUPFAM" id="SSF55315">
    <property type="entry name" value="L30e-like"/>
    <property type="match status" value="1"/>
</dbReference>